<evidence type="ECO:0000313" key="12">
    <source>
        <dbReference type="Proteomes" id="UP000002230"/>
    </source>
</evidence>
<evidence type="ECO:0000313" key="11">
    <source>
        <dbReference type="EMBL" id="ADM41741.1"/>
    </source>
</evidence>
<dbReference type="PANTHER" id="PTHR42794:SF1">
    <property type="entry name" value="HEMIN IMPORT ATP-BINDING PROTEIN HMUV"/>
    <property type="match status" value="1"/>
</dbReference>
<reference evidence="11 12" key="2">
    <citation type="journal article" date="2011" name="BMC Immunol.">
        <title>Comparison of static immersion and intravenous injection systems for exposure of zebrafish embryos to the natural pathogen Edwardsiella tarda.</title>
        <authorList>
            <person name="van Soest J.J."/>
            <person name="Stockhammer O.W."/>
            <person name="Ordas A."/>
            <person name="Bloemberg G.V."/>
            <person name="Spaink H.P."/>
            <person name="Meijer A.H."/>
        </authorList>
    </citation>
    <scope>NUCLEOTIDE SEQUENCE [LARGE SCALE GENOMIC DNA]</scope>
    <source>
        <strain evidence="11 12">FL6-60</strain>
    </source>
</reference>
<keyword evidence="12" id="KW-1185">Reference proteome</keyword>
<proteinExistence type="inferred from homology"/>
<dbReference type="PATRIC" id="fig|718251.5.peg.1692"/>
<dbReference type="NCBIfam" id="NF002981">
    <property type="entry name" value="PRK03695.1"/>
    <property type="match status" value="1"/>
</dbReference>
<comment type="catalytic activity">
    <reaction evidence="9">
        <text>an R-cob(III)alamin(out) + ATP + H2O = an R-cob(III)alamin(in) + ADP + phosphate + H(+)</text>
        <dbReference type="Rhea" id="RHEA:17873"/>
        <dbReference type="ChEBI" id="CHEBI:15377"/>
        <dbReference type="ChEBI" id="CHEBI:15378"/>
        <dbReference type="ChEBI" id="CHEBI:30616"/>
        <dbReference type="ChEBI" id="CHEBI:43474"/>
        <dbReference type="ChEBI" id="CHEBI:140785"/>
        <dbReference type="ChEBI" id="CHEBI:456216"/>
        <dbReference type="EC" id="7.6.2.8"/>
    </reaction>
</comment>
<comment type="similarity">
    <text evidence="9">Belongs to the ABC transporter superfamily. Vitamin B12 importer (TC 3.A.1.13.1) family.</text>
</comment>
<feature type="domain" description="ABC transporter" evidence="10">
    <location>
        <begin position="1"/>
        <end position="238"/>
    </location>
</feature>
<evidence type="ECO:0000256" key="7">
    <source>
        <dbReference type="ARBA" id="ARBA00023136"/>
    </source>
</evidence>
<evidence type="ECO:0000256" key="1">
    <source>
        <dbReference type="ARBA" id="ARBA00022448"/>
    </source>
</evidence>
<comment type="subcellular location">
    <subcellularLocation>
        <location evidence="9">Cell inner membrane</location>
        <topology evidence="9">Peripheral membrane protein</topology>
    </subcellularLocation>
</comment>
<dbReference type="InterPro" id="IPR003439">
    <property type="entry name" value="ABC_transporter-like_ATP-bd"/>
</dbReference>
<reference evidence="12" key="1">
    <citation type="submission" date="2010-08" db="EMBL/GenBank/DDBJ databases">
        <title>Genome comparisons of Edwardsiella bacteria analysed using deep sequencing technology.</title>
        <authorList>
            <person name="van Soest J.J."/>
            <person name="Henkel C.V."/>
            <person name="Jansen H.J."/>
            <person name="van den Hondel C.A.M.J.J."/>
            <person name="Bloemberg G.V."/>
            <person name="Meijer A.H."/>
            <person name="Spaink H.P."/>
        </authorList>
    </citation>
    <scope>NUCLEOTIDE SEQUENCE [LARGE SCALE GENOMIC DNA]</scope>
    <source>
        <strain evidence="12">FL6-60</strain>
    </source>
</reference>
<keyword evidence="1 9" id="KW-0813">Transport</keyword>
<keyword evidence="7 9" id="KW-0472">Membrane</keyword>
<dbReference type="GO" id="GO:0005886">
    <property type="term" value="C:plasma membrane"/>
    <property type="evidence" value="ECO:0007669"/>
    <property type="project" value="UniProtKB-SubCell"/>
</dbReference>
<dbReference type="SMART" id="SM00382">
    <property type="entry name" value="AAA"/>
    <property type="match status" value="1"/>
</dbReference>
<dbReference type="PROSITE" id="PS50893">
    <property type="entry name" value="ABC_TRANSPORTER_2"/>
    <property type="match status" value="1"/>
</dbReference>
<dbReference type="InterPro" id="IPR023693">
    <property type="entry name" value="ABC_transptr_BtuD"/>
</dbReference>
<dbReference type="Proteomes" id="UP000002230">
    <property type="component" value="Chromosome"/>
</dbReference>
<comment type="function">
    <text evidence="8">Part of the ABC transporter complex HmuTUV involved in hemin import. Responsible for energy coupling to the transport system.</text>
</comment>
<keyword evidence="6 9" id="KW-1278">Translocase</keyword>
<protein>
    <recommendedName>
        <fullName evidence="9">Vitamin B12 import ATP-binding protein BtuD</fullName>
        <ecNumber evidence="9">7.6.2.8</ecNumber>
    </recommendedName>
    <alternativeName>
        <fullName evidence="9">Vitamin B12-transporting ATPase</fullName>
    </alternativeName>
</protein>
<evidence type="ECO:0000256" key="5">
    <source>
        <dbReference type="ARBA" id="ARBA00022840"/>
    </source>
</evidence>
<gene>
    <name evidence="9 11" type="primary">btuD</name>
    <name evidence="11" type="ordered locus">ETAF_1633</name>
</gene>
<evidence type="ECO:0000256" key="6">
    <source>
        <dbReference type="ARBA" id="ARBA00022967"/>
    </source>
</evidence>
<dbReference type="HOGENOM" id="CLU_000604_1_11_6"/>
<keyword evidence="5 9" id="KW-0067">ATP-binding</keyword>
<dbReference type="EMBL" id="CP002154">
    <property type="protein sequence ID" value="ADM41741.1"/>
    <property type="molecule type" value="Genomic_DNA"/>
</dbReference>
<organism evidence="11 12">
    <name type="scientific">Edwardsiella tarda (strain FL6-60)</name>
    <dbReference type="NCBI Taxonomy" id="718251"/>
    <lineage>
        <taxon>Bacteria</taxon>
        <taxon>Pseudomonadati</taxon>
        <taxon>Pseudomonadota</taxon>
        <taxon>Gammaproteobacteria</taxon>
        <taxon>Enterobacterales</taxon>
        <taxon>Hafniaceae</taxon>
        <taxon>Edwardsiella</taxon>
    </lineage>
</organism>
<evidence type="ECO:0000256" key="3">
    <source>
        <dbReference type="ARBA" id="ARBA00022519"/>
    </source>
</evidence>
<dbReference type="FunFam" id="3.40.50.300:FF:000462">
    <property type="entry name" value="Vitamin B12 import ATP-binding protein BtuD"/>
    <property type="match status" value="1"/>
</dbReference>
<evidence type="ECO:0000256" key="8">
    <source>
        <dbReference type="ARBA" id="ARBA00037066"/>
    </source>
</evidence>
<keyword evidence="4 9" id="KW-0547">Nucleotide-binding</keyword>
<dbReference type="GO" id="GO:0016887">
    <property type="term" value="F:ATP hydrolysis activity"/>
    <property type="evidence" value="ECO:0007669"/>
    <property type="project" value="InterPro"/>
</dbReference>
<evidence type="ECO:0000256" key="2">
    <source>
        <dbReference type="ARBA" id="ARBA00022475"/>
    </source>
</evidence>
<dbReference type="Pfam" id="PF00005">
    <property type="entry name" value="ABC_tran"/>
    <property type="match status" value="1"/>
</dbReference>
<feature type="binding site" evidence="9">
    <location>
        <begin position="34"/>
        <end position="41"/>
    </location>
    <ligand>
        <name>ATP</name>
        <dbReference type="ChEBI" id="CHEBI:30616"/>
    </ligand>
</feature>
<comment type="subunit">
    <text evidence="9">The complex is composed of two ATP-binding proteins (BtuD), two transmembrane proteins (BtuC) and a solute-binding protein (BtuF).</text>
</comment>
<dbReference type="EC" id="7.6.2.8" evidence="9"/>
<dbReference type="GO" id="GO:0015420">
    <property type="term" value="F:ABC-type vitamin B12 transporter activity"/>
    <property type="evidence" value="ECO:0007669"/>
    <property type="project" value="UniProtKB-UniRule"/>
</dbReference>
<dbReference type="HAMAP" id="MF_01005">
    <property type="entry name" value="BtuD"/>
    <property type="match status" value="1"/>
</dbReference>
<dbReference type="PANTHER" id="PTHR42794">
    <property type="entry name" value="HEMIN IMPORT ATP-BINDING PROTEIN HMUV"/>
    <property type="match status" value="1"/>
</dbReference>
<dbReference type="InterPro" id="IPR027417">
    <property type="entry name" value="P-loop_NTPase"/>
</dbReference>
<accession>A0A0H3DQX7</accession>
<dbReference type="KEGG" id="etd:ETAF_1633"/>
<dbReference type="AlphaFoldDB" id="A0A0H3DQX7"/>
<sequence>MGGSLLRIAGLTVPGRLDAVDASVARGALVHVIGPNGAGKSSLLLRLAGLVSGEGEVWLAGQSLLRQSPTAQARRRACLVQQQMPNALMPVFAYLALHAPRHADAAALDGALASLSGRLGLSDKLSRPLSHLSGGEWQRVRLAAVLLQIWPTVNPEGRLLLLDEPMSSLDIRQQAALDSLLGELCAAGITVIASAHDLNHTLYHADTVWMLSQGQMIAQGDARAVMQVETLSRLFDVPFRRIHGGDRDWLYYQNG</sequence>
<dbReference type="Gene3D" id="3.40.50.300">
    <property type="entry name" value="P-loop containing nucleotide triphosphate hydrolases"/>
    <property type="match status" value="1"/>
</dbReference>
<evidence type="ECO:0000259" key="10">
    <source>
        <dbReference type="PROSITE" id="PS50893"/>
    </source>
</evidence>
<dbReference type="GO" id="GO:0005524">
    <property type="term" value="F:ATP binding"/>
    <property type="evidence" value="ECO:0007669"/>
    <property type="project" value="UniProtKB-KW"/>
</dbReference>
<evidence type="ECO:0000256" key="4">
    <source>
        <dbReference type="ARBA" id="ARBA00022741"/>
    </source>
</evidence>
<dbReference type="InterPro" id="IPR003593">
    <property type="entry name" value="AAA+_ATPase"/>
</dbReference>
<dbReference type="PROSITE" id="PS00211">
    <property type="entry name" value="ABC_TRANSPORTER_1"/>
    <property type="match status" value="1"/>
</dbReference>
<name>A0A0H3DQX7_EDWTF</name>
<keyword evidence="2 9" id="KW-1003">Cell membrane</keyword>
<evidence type="ECO:0000256" key="9">
    <source>
        <dbReference type="HAMAP-Rule" id="MF_01005"/>
    </source>
</evidence>
<dbReference type="CDD" id="cd03214">
    <property type="entry name" value="ABC_Iron-Siderophores_B12_Hemin"/>
    <property type="match status" value="1"/>
</dbReference>
<dbReference type="InterPro" id="IPR017871">
    <property type="entry name" value="ABC_transporter-like_CS"/>
</dbReference>
<keyword evidence="3 9" id="KW-0997">Cell inner membrane</keyword>
<dbReference type="SUPFAM" id="SSF52540">
    <property type="entry name" value="P-loop containing nucleoside triphosphate hydrolases"/>
    <property type="match status" value="1"/>
</dbReference>
<comment type="function">
    <text evidence="9">Part of the ABC transporter complex BtuCDF involved in vitamin B12 import. Responsible for energy coupling to the transport system.</text>
</comment>